<evidence type="ECO:0000313" key="6">
    <source>
        <dbReference type="Proteomes" id="UP000546917"/>
    </source>
</evidence>
<dbReference type="EMBL" id="JABGBP010000282">
    <property type="protein sequence ID" value="NOL60699.1"/>
    <property type="molecule type" value="Genomic_DNA"/>
</dbReference>
<dbReference type="SUPFAM" id="SSF53067">
    <property type="entry name" value="Actin-like ATPase domain"/>
    <property type="match status" value="2"/>
</dbReference>
<evidence type="ECO:0000313" key="3">
    <source>
        <dbReference type="EMBL" id="ARD84163.1"/>
    </source>
</evidence>
<dbReference type="InterPro" id="IPR040607">
    <property type="entry name" value="ALP_N"/>
</dbReference>
<evidence type="ECO:0000259" key="2">
    <source>
        <dbReference type="Pfam" id="PF21522"/>
    </source>
</evidence>
<keyword evidence="5" id="KW-1185">Reference proteome</keyword>
<feature type="domain" description="Actin homologue MreB-like C-terminal" evidence="2">
    <location>
        <begin position="173"/>
        <end position="294"/>
    </location>
</feature>
<evidence type="ECO:0000313" key="4">
    <source>
        <dbReference type="EMBL" id="NOL60699.1"/>
    </source>
</evidence>
<dbReference type="OrthoDB" id="55553at2157"/>
<protein>
    <submittedName>
        <fullName evidence="3">Archaeal actin-like protein group A</fullName>
    </submittedName>
    <submittedName>
        <fullName evidence="4">ParM/StbA family protein</fullName>
    </submittedName>
</protein>
<dbReference type="AlphaFoldDB" id="A0A1V0N211"/>
<dbReference type="InterPro" id="IPR043129">
    <property type="entry name" value="ATPase_NBD"/>
</dbReference>
<dbReference type="GeneID" id="31675747"/>
<evidence type="ECO:0000313" key="5">
    <source>
        <dbReference type="Proteomes" id="UP000192050"/>
    </source>
</evidence>
<sequence length="326" mass="34731">MVILGVDLGYGDTKLVTEGNKKAKFPSRWTPAESRNWGIGGNIPVISVNDGESFIFGEDATGTNLREPQGDGRLTDPNAIQLLAGALWTSGIGHEGEKTDVTLSSGVQLGSFDREVVEAAKLLEGKTLKIKSAQGTEQDFKISKLVMRPQGVGAAIYALNHGILKTQYGNGVIIDIGFKTTDVLTINLKNMEPIIEDSFSIQAGIGDVVSGMSKVIGKQTGFVVPPDVARDAIGEKIVFKQNEIGGPDVSGPLLDQLALRIVNEVEETLREDMNRITALLPVGGGSILIGNKLDTIAPGHMIKVPPEDMQFANVLGYKIAASEQPK</sequence>
<dbReference type="STRING" id="74969.FAD_0238"/>
<dbReference type="GeneID" id="16025391"/>
<dbReference type="EMBL" id="CP015363">
    <property type="protein sequence ID" value="ARD84163.1"/>
    <property type="molecule type" value="Genomic_DNA"/>
</dbReference>
<accession>A0A1V0N211</accession>
<dbReference type="InterPro" id="IPR049067">
    <property type="entry name" value="MreB-like_C"/>
</dbReference>
<gene>
    <name evidence="3" type="ORF">FAD_0238</name>
    <name evidence="4" type="ORF">HLB00_07635</name>
</gene>
<dbReference type="Pfam" id="PF17989">
    <property type="entry name" value="ALP_N"/>
    <property type="match status" value="1"/>
</dbReference>
<dbReference type="KEGG" id="fai:FAD_0238"/>
<reference evidence="3 5" key="1">
    <citation type="submission" date="2011-10" db="EMBL/GenBank/DDBJ databases">
        <title>Metabolic and evolutionary patterns in the extreme acidophile Ferroplasma acidiphilum.</title>
        <authorList>
            <person name="Golyshina O.V."/>
            <person name="Kozyavkin S.A."/>
            <person name="Tatusov R.L."/>
            <person name="Slesarev A.I."/>
            <person name="Golyshin P.N."/>
        </authorList>
    </citation>
    <scope>NUCLEOTIDE SEQUENCE [LARGE SCALE GENOMIC DNA]</scope>
    <source>
        <strain evidence="3">Berkeley</strain>
        <strain evidence="5">Y</strain>
    </source>
</reference>
<proteinExistence type="predicted"/>
<dbReference type="RefSeq" id="WP_009887246.1">
    <property type="nucleotide sequence ID" value="NZ_CP015363.1"/>
</dbReference>
<reference evidence="4 6" key="2">
    <citation type="submission" date="2020-05" db="EMBL/GenBank/DDBJ databases">
        <authorList>
            <person name="Zhang R."/>
        </authorList>
    </citation>
    <scope>NUCLEOTIDE SEQUENCE [LARGE SCALE GENOMIC DNA]</scope>
    <source>
        <strain evidence="4 6">DSM 28986</strain>
    </source>
</reference>
<feature type="domain" description="Actin-like protein N-terminal" evidence="1">
    <location>
        <begin position="5"/>
        <end position="153"/>
    </location>
</feature>
<dbReference type="Proteomes" id="UP000192050">
    <property type="component" value="Chromosome"/>
</dbReference>
<dbReference type="Proteomes" id="UP000546917">
    <property type="component" value="Unassembled WGS sequence"/>
</dbReference>
<organism evidence="3 5">
    <name type="scientific">Ferroplasma acidiphilum</name>
    <dbReference type="NCBI Taxonomy" id="74969"/>
    <lineage>
        <taxon>Archaea</taxon>
        <taxon>Methanobacteriati</taxon>
        <taxon>Thermoplasmatota</taxon>
        <taxon>Thermoplasmata</taxon>
        <taxon>Thermoplasmatales</taxon>
        <taxon>Ferroplasmaceae</taxon>
        <taxon>Ferroplasma</taxon>
    </lineage>
</organism>
<name>A0A1V0N211_9ARCH</name>
<dbReference type="Gene3D" id="3.30.420.40">
    <property type="match status" value="2"/>
</dbReference>
<dbReference type="Pfam" id="PF21522">
    <property type="entry name" value="MreB-like_C"/>
    <property type="match status" value="1"/>
</dbReference>
<evidence type="ECO:0000259" key="1">
    <source>
        <dbReference type="Pfam" id="PF17989"/>
    </source>
</evidence>